<evidence type="ECO:0000256" key="4">
    <source>
        <dbReference type="ARBA" id="ARBA00022692"/>
    </source>
</evidence>
<dbReference type="AlphaFoldDB" id="F8NSR5"/>
<keyword evidence="3" id="KW-0813">Transport</keyword>
<dbReference type="InterPro" id="IPR020846">
    <property type="entry name" value="MFS_dom"/>
</dbReference>
<dbReference type="Proteomes" id="UP000008064">
    <property type="component" value="Unassembled WGS sequence"/>
</dbReference>
<gene>
    <name evidence="10" type="ORF">SERLADRAFT_386418</name>
</gene>
<feature type="transmembrane region" description="Helical" evidence="8">
    <location>
        <begin position="390"/>
        <end position="412"/>
    </location>
</feature>
<dbReference type="PROSITE" id="PS00217">
    <property type="entry name" value="SUGAR_TRANSPORT_2"/>
    <property type="match status" value="1"/>
</dbReference>
<keyword evidence="4 8" id="KW-0812">Transmembrane</keyword>
<feature type="transmembrane region" description="Helical" evidence="8">
    <location>
        <begin position="325"/>
        <end position="350"/>
    </location>
</feature>
<accession>F8NSR5</accession>
<feature type="transmembrane region" description="Helical" evidence="8">
    <location>
        <begin position="215"/>
        <end position="236"/>
    </location>
</feature>
<dbReference type="Pfam" id="PF00083">
    <property type="entry name" value="Sugar_tr"/>
    <property type="match status" value="1"/>
</dbReference>
<comment type="catalytic activity">
    <reaction evidence="7">
        <text>myo-inositol(out) + H(+)(out) = myo-inositol(in) + H(+)(in)</text>
        <dbReference type="Rhea" id="RHEA:60364"/>
        <dbReference type="ChEBI" id="CHEBI:15378"/>
        <dbReference type="ChEBI" id="CHEBI:17268"/>
    </reaction>
</comment>
<feature type="transmembrane region" description="Helical" evidence="8">
    <location>
        <begin position="104"/>
        <end position="123"/>
    </location>
</feature>
<evidence type="ECO:0000256" key="5">
    <source>
        <dbReference type="ARBA" id="ARBA00022989"/>
    </source>
</evidence>
<evidence type="ECO:0000256" key="7">
    <source>
        <dbReference type="ARBA" id="ARBA00049119"/>
    </source>
</evidence>
<dbReference type="InterPro" id="IPR005829">
    <property type="entry name" value="Sugar_transporter_CS"/>
</dbReference>
<evidence type="ECO:0000256" key="2">
    <source>
        <dbReference type="ARBA" id="ARBA00010992"/>
    </source>
</evidence>
<dbReference type="InterPro" id="IPR036259">
    <property type="entry name" value="MFS_trans_sf"/>
</dbReference>
<comment type="subcellular location">
    <subcellularLocation>
        <location evidence="1">Membrane</location>
        <topology evidence="1">Multi-pass membrane protein</topology>
    </subcellularLocation>
</comment>
<dbReference type="KEGG" id="sla:SERLADRAFT_386418"/>
<dbReference type="HOGENOM" id="CLU_001265_30_3_1"/>
<feature type="transmembrane region" description="Helical" evidence="8">
    <location>
        <begin position="461"/>
        <end position="479"/>
    </location>
</feature>
<dbReference type="InterPro" id="IPR050360">
    <property type="entry name" value="MFS_Sugar_Transporters"/>
</dbReference>
<evidence type="ECO:0000256" key="8">
    <source>
        <dbReference type="SAM" id="Phobius"/>
    </source>
</evidence>
<reference evidence="10" key="1">
    <citation type="submission" date="2011-04" db="EMBL/GenBank/DDBJ databases">
        <title>Evolution of plant cell wall degrading machinery underlies the functional diversity of forest fungi.</title>
        <authorList>
            <consortium name="US DOE Joint Genome Institute (JGI-PGF)"/>
            <person name="Eastwood D.C."/>
            <person name="Floudas D."/>
            <person name="Binder M."/>
            <person name="Majcherczyk A."/>
            <person name="Schneider P."/>
            <person name="Aerts A."/>
            <person name="Asiegbu F.O."/>
            <person name="Baker S.E."/>
            <person name="Barry K."/>
            <person name="Bendiksby M."/>
            <person name="Blumentritt M."/>
            <person name="Coutinho P.M."/>
            <person name="Cullen D."/>
            <person name="Cullen D."/>
            <person name="Gathman A."/>
            <person name="Goodell B."/>
            <person name="Henrissat B."/>
            <person name="Ihrmark K."/>
            <person name="Kauserud H."/>
            <person name="Kohler A."/>
            <person name="LaButti K."/>
            <person name="Lapidus A."/>
            <person name="Lavin J.L."/>
            <person name="Lee Y.-H."/>
            <person name="Lindquist E."/>
            <person name="Lilly W."/>
            <person name="Lucas S."/>
            <person name="Morin E."/>
            <person name="Murat C."/>
            <person name="Oguiza J.A."/>
            <person name="Park J."/>
            <person name="Pisabarro A.G."/>
            <person name="Riley R."/>
            <person name="Rosling A."/>
            <person name="Salamov A."/>
            <person name="Schmidt O."/>
            <person name="Schmutz J."/>
            <person name="Skrede I."/>
            <person name="Stenlid J."/>
            <person name="Wiebenga A."/>
            <person name="Xie X."/>
            <person name="Kues U."/>
            <person name="Hibbett D.S."/>
            <person name="Hoffmeister D."/>
            <person name="Hogberg N."/>
            <person name="Martin F."/>
            <person name="Grigoriev I.V."/>
            <person name="Watkinson S.C."/>
        </authorList>
    </citation>
    <scope>NUCLEOTIDE SEQUENCE</scope>
    <source>
        <strain evidence="10">S7.9</strain>
    </source>
</reference>
<sequence length="562" mass="60802">MKSASEPTREPDSAIDEKLHIDGREVAIEHTSSDFDAEVASKTLSLRGFWLKAALTFVSGTGFALFGYDEGVMSALLTAGQFEKMFPEVVVDASHPNHATLQSLVAAIYEVGCLVGALSNLWIGDRLGRRKTIALGGTIMIIGAILQTASYSYAQLVVARIITGLGNGLNTSTVPTYQAECSPSGQRGGFIMLQGSLVTFGVTISYSKSNSSAQWRVPISIQIVFALIMVVSIGFLPESPRWLMKHGHEAEAMAVISAFEDKPPSDPGVQLTFHAIREAVEKEGRVTPPTNHKISEHKTAIDKGGDNVSLKELFGGGRSQNARRVVLAFTSQCFQQITGINVVILYTILFQNLGLSDVDSRIVAASMGTQYFLFSLLAIALIDRVGRRRLMLFGASGLCIVMLLLGVLGSIANKAANTAGVVLIFIYLDIFSLGWLGMTWLYPAEISGLRIRAQSTSLSTASNWIFNFVVVMVTGPSFNNISWRTYIVFAALNAFIVPCVYFFFPETSGRSLEDVDVIFALAHNEGVSPVTVSLRKDVPLAGTPEADRILGIEPRTTRNGVE</sequence>
<evidence type="ECO:0000256" key="3">
    <source>
        <dbReference type="ARBA" id="ARBA00022448"/>
    </source>
</evidence>
<keyword evidence="6 8" id="KW-0472">Membrane</keyword>
<feature type="domain" description="Major facilitator superfamily (MFS) profile" evidence="9">
    <location>
        <begin position="55"/>
        <end position="508"/>
    </location>
</feature>
<dbReference type="GO" id="GO:0005351">
    <property type="term" value="F:carbohydrate:proton symporter activity"/>
    <property type="evidence" value="ECO:0007669"/>
    <property type="project" value="TreeGrafter"/>
</dbReference>
<feature type="transmembrane region" description="Helical" evidence="8">
    <location>
        <begin position="485"/>
        <end position="504"/>
    </location>
</feature>
<dbReference type="PROSITE" id="PS00216">
    <property type="entry name" value="SUGAR_TRANSPORT_1"/>
    <property type="match status" value="1"/>
</dbReference>
<comment type="similarity">
    <text evidence="2">Belongs to the major facilitator superfamily. Sugar transporter (TC 2.A.1.1) family.</text>
</comment>
<dbReference type="InterPro" id="IPR003663">
    <property type="entry name" value="Sugar/inositol_transpt"/>
</dbReference>
<evidence type="ECO:0000313" key="10">
    <source>
        <dbReference type="EMBL" id="EGO26989.1"/>
    </source>
</evidence>
<name>F8NSR5_SERL9</name>
<dbReference type="SUPFAM" id="SSF103473">
    <property type="entry name" value="MFS general substrate transporter"/>
    <property type="match status" value="1"/>
</dbReference>
<dbReference type="PANTHER" id="PTHR48022">
    <property type="entry name" value="PLASTIDIC GLUCOSE TRANSPORTER 4"/>
    <property type="match status" value="1"/>
</dbReference>
<proteinExistence type="inferred from homology"/>
<dbReference type="PANTHER" id="PTHR48022:SF68">
    <property type="entry name" value="MAJOR FACILITATOR SUPERFAMILY (MFS) PROFILE DOMAIN-CONTAINING PROTEIN-RELATED"/>
    <property type="match status" value="1"/>
</dbReference>
<protein>
    <recommendedName>
        <fullName evidence="9">Major facilitator superfamily (MFS) profile domain-containing protein</fullName>
    </recommendedName>
</protein>
<organism>
    <name type="scientific">Serpula lacrymans var. lacrymans (strain S7.9)</name>
    <name type="common">Dry rot fungus</name>
    <dbReference type="NCBI Taxonomy" id="578457"/>
    <lineage>
        <taxon>Eukaryota</taxon>
        <taxon>Fungi</taxon>
        <taxon>Dikarya</taxon>
        <taxon>Basidiomycota</taxon>
        <taxon>Agaricomycotina</taxon>
        <taxon>Agaricomycetes</taxon>
        <taxon>Agaricomycetidae</taxon>
        <taxon>Boletales</taxon>
        <taxon>Coniophorineae</taxon>
        <taxon>Serpulaceae</taxon>
        <taxon>Serpula</taxon>
    </lineage>
</organism>
<feature type="transmembrane region" description="Helical" evidence="8">
    <location>
        <begin position="49"/>
        <end position="68"/>
    </location>
</feature>
<dbReference type="GeneID" id="18811206"/>
<dbReference type="PRINTS" id="PR00171">
    <property type="entry name" value="SUGRTRNSPORT"/>
</dbReference>
<dbReference type="InterPro" id="IPR005828">
    <property type="entry name" value="MFS_sugar_transport-like"/>
</dbReference>
<dbReference type="PROSITE" id="PS50850">
    <property type="entry name" value="MFS"/>
    <property type="match status" value="1"/>
</dbReference>
<feature type="transmembrane region" description="Helical" evidence="8">
    <location>
        <begin position="418"/>
        <end position="441"/>
    </location>
</feature>
<dbReference type="FunFam" id="1.20.1250.20:FF:000061">
    <property type="entry name" value="MFS sugar transporter"/>
    <property type="match status" value="1"/>
</dbReference>
<dbReference type="Gene3D" id="1.20.1250.20">
    <property type="entry name" value="MFS general substrate transporter like domains"/>
    <property type="match status" value="1"/>
</dbReference>
<dbReference type="RefSeq" id="XP_007317162.1">
    <property type="nucleotide sequence ID" value="XM_007317100.1"/>
</dbReference>
<feature type="transmembrane region" description="Helical" evidence="8">
    <location>
        <begin position="362"/>
        <end position="383"/>
    </location>
</feature>
<dbReference type="EMBL" id="GL945432">
    <property type="protein sequence ID" value="EGO26989.1"/>
    <property type="molecule type" value="Genomic_DNA"/>
</dbReference>
<dbReference type="OrthoDB" id="2544694at2759"/>
<evidence type="ECO:0000256" key="1">
    <source>
        <dbReference type="ARBA" id="ARBA00004141"/>
    </source>
</evidence>
<keyword evidence="5 8" id="KW-1133">Transmembrane helix</keyword>
<evidence type="ECO:0000259" key="9">
    <source>
        <dbReference type="PROSITE" id="PS50850"/>
    </source>
</evidence>
<evidence type="ECO:0000256" key="6">
    <source>
        <dbReference type="ARBA" id="ARBA00023136"/>
    </source>
</evidence>
<feature type="transmembrane region" description="Helical" evidence="8">
    <location>
        <begin position="135"/>
        <end position="154"/>
    </location>
</feature>
<dbReference type="GO" id="GO:0016020">
    <property type="term" value="C:membrane"/>
    <property type="evidence" value="ECO:0007669"/>
    <property type="project" value="UniProtKB-SubCell"/>
</dbReference>